<name>A0ABY3VMA2_9MYCO</name>
<sequence length="218" mass="22947">MGAHALQATHPTRVQGRENMTIEKTGLTTTSLGATRPELVVVGPPGAAPQPGMPVWPDTPDGIDPEGATFLVIAASSEPEAHDVAQNWMTAAACVAPTRLLAVGSLADDNNRRAVEQAIAKACTGVRIMVVGGQHDVLLTLAAARTAGALPEELSAFVIHTRDLPMYCAHCRDTHRVVGQPGEIVECPGCRRQVEIHRHCSATRGSFLASDAQARTLA</sequence>
<dbReference type="RefSeq" id="WP_260060438.1">
    <property type="nucleotide sequence ID" value="NZ_CP092488.2"/>
</dbReference>
<dbReference type="Proteomes" id="UP001055336">
    <property type="component" value="Chromosome"/>
</dbReference>
<keyword evidence="3" id="KW-1185">Reference proteome</keyword>
<dbReference type="EMBL" id="CP092488">
    <property type="protein sequence ID" value="UMB68342.2"/>
    <property type="molecule type" value="Genomic_DNA"/>
</dbReference>
<dbReference type="InterPro" id="IPR048037">
    <property type="entry name" value="DmmA-like_C"/>
</dbReference>
<gene>
    <name evidence="2" type="ORF">MKK62_18135</name>
</gene>
<protein>
    <recommendedName>
        <fullName evidence="1">Dimethylamine monooxygenase subunit DmmA-like C-terminal domain-containing protein</fullName>
    </recommendedName>
</protein>
<evidence type="ECO:0000259" key="1">
    <source>
        <dbReference type="Pfam" id="PF22289"/>
    </source>
</evidence>
<dbReference type="NCBIfam" id="NF041259">
    <property type="entry name" value="mono_DmmA_fam"/>
    <property type="match status" value="1"/>
</dbReference>
<reference evidence="2" key="1">
    <citation type="submission" date="2022-08" db="EMBL/GenBank/DDBJ databases">
        <title>Whole genome sequencing of non-tuberculosis mycobacteria type-strains.</title>
        <authorList>
            <person name="Igarashi Y."/>
            <person name="Osugi A."/>
            <person name="Mitarai S."/>
        </authorList>
    </citation>
    <scope>NUCLEOTIDE SEQUENCE</scope>
    <source>
        <strain evidence="2">DSM 45127</strain>
    </source>
</reference>
<evidence type="ECO:0000313" key="3">
    <source>
        <dbReference type="Proteomes" id="UP001055336"/>
    </source>
</evidence>
<accession>A0ABY3VMA2</accession>
<proteinExistence type="predicted"/>
<evidence type="ECO:0000313" key="2">
    <source>
        <dbReference type="EMBL" id="UMB68342.2"/>
    </source>
</evidence>
<dbReference type="Pfam" id="PF22289">
    <property type="entry name" value="DmmA-like_C"/>
    <property type="match status" value="1"/>
</dbReference>
<feature type="domain" description="Dimethylamine monooxygenase subunit DmmA-like C-terminal" evidence="1">
    <location>
        <begin position="166"/>
        <end position="208"/>
    </location>
</feature>
<organism evidence="2 3">
    <name type="scientific">Mycobacterium paraterrae</name>
    <dbReference type="NCBI Taxonomy" id="577492"/>
    <lineage>
        <taxon>Bacteria</taxon>
        <taxon>Bacillati</taxon>
        <taxon>Actinomycetota</taxon>
        <taxon>Actinomycetes</taxon>
        <taxon>Mycobacteriales</taxon>
        <taxon>Mycobacteriaceae</taxon>
        <taxon>Mycobacterium</taxon>
    </lineage>
</organism>